<gene>
    <name evidence="1" type="ORF">U0C82_08120</name>
</gene>
<evidence type="ECO:0000313" key="2">
    <source>
        <dbReference type="Proteomes" id="UP001294412"/>
    </source>
</evidence>
<comment type="caution">
    <text evidence="1">The sequence shown here is derived from an EMBL/GenBank/DDBJ whole genome shotgun (WGS) entry which is preliminary data.</text>
</comment>
<dbReference type="InterPro" id="IPR011738">
    <property type="entry name" value="Phage_CHP"/>
</dbReference>
<keyword evidence="2" id="KW-1185">Reference proteome</keyword>
<dbReference type="Proteomes" id="UP001294412">
    <property type="component" value="Unassembled WGS sequence"/>
</dbReference>
<name>A0ABU5I147_9HYPH</name>
<dbReference type="Gene3D" id="1.10.3230.30">
    <property type="entry name" value="Phage gp6-like head-tail connector protein"/>
    <property type="match status" value="1"/>
</dbReference>
<dbReference type="RefSeq" id="WP_322186567.1">
    <property type="nucleotide sequence ID" value="NZ_JAXLPB010000002.1"/>
</dbReference>
<dbReference type="EMBL" id="JAXLPB010000002">
    <property type="protein sequence ID" value="MDY8109110.1"/>
    <property type="molecule type" value="Genomic_DNA"/>
</dbReference>
<accession>A0ABU5I147</accession>
<dbReference type="NCBIfam" id="TIGR02215">
    <property type="entry name" value="phage_chp_gp8"/>
    <property type="match status" value="1"/>
</dbReference>
<evidence type="ECO:0000313" key="1">
    <source>
        <dbReference type="EMBL" id="MDY8109110.1"/>
    </source>
</evidence>
<reference evidence="1 2" key="1">
    <citation type="submission" date="2023-12" db="EMBL/GenBank/DDBJ databases">
        <title>Description of Novel Strain Fulvimarina sp. 2208YS6-2-32 isolated from Uroteuthis (Photololigo) edulis.</title>
        <authorList>
            <person name="Park J.-S."/>
        </authorList>
    </citation>
    <scope>NUCLEOTIDE SEQUENCE [LARGE SCALE GENOMIC DNA]</scope>
    <source>
        <strain evidence="1 2">2208YS6-2-32</strain>
    </source>
</reference>
<sequence>MVTIDLGRAVSPVGLAEAKAWARIERGDEDDTLALLLSAASEAAEAELGLALSRRKFRIVADRSPPDGVLSLKLTPLVSVDAVLAYARDGTEIAFDPALEAAILDDGSGVRLSGAVRAAGVNGIDVTVTAGLAAEAIPAEVKHAILVAAATWFEARIAAGDAVTGILPSPARRLLRARRRMRL</sequence>
<proteinExistence type="predicted"/>
<organism evidence="1 2">
    <name type="scientific">Fulvimarina uroteuthidis</name>
    <dbReference type="NCBI Taxonomy" id="3098149"/>
    <lineage>
        <taxon>Bacteria</taxon>
        <taxon>Pseudomonadati</taxon>
        <taxon>Pseudomonadota</taxon>
        <taxon>Alphaproteobacteria</taxon>
        <taxon>Hyphomicrobiales</taxon>
        <taxon>Aurantimonadaceae</taxon>
        <taxon>Fulvimarina</taxon>
    </lineage>
</organism>
<protein>
    <submittedName>
        <fullName evidence="1">Phage head-tail connector protein</fullName>
    </submittedName>
</protein>